<dbReference type="CDD" id="cd00158">
    <property type="entry name" value="RHOD"/>
    <property type="match status" value="1"/>
</dbReference>
<feature type="domain" description="Rhodanese" evidence="1">
    <location>
        <begin position="11"/>
        <end position="98"/>
    </location>
</feature>
<dbReference type="PANTHER" id="PTHR43031:SF1">
    <property type="entry name" value="PYRIDINE NUCLEOTIDE-DISULPHIDE OXIDOREDUCTASE"/>
    <property type="match status" value="1"/>
</dbReference>
<proteinExistence type="predicted"/>
<protein>
    <submittedName>
        <fullName evidence="2">Rhodanese-like domain-containing protein</fullName>
    </submittedName>
</protein>
<dbReference type="PROSITE" id="PS00380">
    <property type="entry name" value="RHODANESE_1"/>
    <property type="match status" value="1"/>
</dbReference>
<dbReference type="SMART" id="SM00450">
    <property type="entry name" value="RHOD"/>
    <property type="match status" value="1"/>
</dbReference>
<dbReference type="PANTHER" id="PTHR43031">
    <property type="entry name" value="FAD-DEPENDENT OXIDOREDUCTASE"/>
    <property type="match status" value="1"/>
</dbReference>
<dbReference type="InterPro" id="IPR036873">
    <property type="entry name" value="Rhodanese-like_dom_sf"/>
</dbReference>
<dbReference type="Pfam" id="PF00581">
    <property type="entry name" value="Rhodanese"/>
    <property type="match status" value="1"/>
</dbReference>
<sequence>MNEISVDELAAIPSAVVIDVREPDEYGDGHVPGARNIPLGEVRDHSAEIDTTGAVYVICQSGRRSARACEALASAGIRAVNVAGGTSAWIESGRSVQS</sequence>
<dbReference type="SUPFAM" id="SSF52821">
    <property type="entry name" value="Rhodanese/Cell cycle control phosphatase"/>
    <property type="match status" value="1"/>
</dbReference>
<dbReference type="PROSITE" id="PS50206">
    <property type="entry name" value="RHODANESE_3"/>
    <property type="match status" value="1"/>
</dbReference>
<organism evidence="2 3">
    <name type="scientific">Microbacterium maritypicum</name>
    <name type="common">Microbacterium liquefaciens</name>
    <dbReference type="NCBI Taxonomy" id="33918"/>
    <lineage>
        <taxon>Bacteria</taxon>
        <taxon>Bacillati</taxon>
        <taxon>Actinomycetota</taxon>
        <taxon>Actinomycetes</taxon>
        <taxon>Micrococcales</taxon>
        <taxon>Microbacteriaceae</taxon>
        <taxon>Microbacterium</taxon>
    </lineage>
</organism>
<dbReference type="RefSeq" id="WP_275093377.1">
    <property type="nucleotide sequence ID" value="NZ_CBDRLE010000002.1"/>
</dbReference>
<evidence type="ECO:0000313" key="2">
    <source>
        <dbReference type="EMBL" id="WEF21371.1"/>
    </source>
</evidence>
<dbReference type="InterPro" id="IPR001763">
    <property type="entry name" value="Rhodanese-like_dom"/>
</dbReference>
<evidence type="ECO:0000259" key="1">
    <source>
        <dbReference type="PROSITE" id="PS50206"/>
    </source>
</evidence>
<dbReference type="AlphaFoldDB" id="A0AAJ6AQK1"/>
<name>A0AAJ6AQK1_MICMQ</name>
<gene>
    <name evidence="2" type="ORF">PWF71_01520</name>
</gene>
<evidence type="ECO:0000313" key="3">
    <source>
        <dbReference type="Proteomes" id="UP001214756"/>
    </source>
</evidence>
<reference evidence="2" key="1">
    <citation type="submission" date="2023-02" db="EMBL/GenBank/DDBJ databases">
        <title>Genome sequence of Microbacterium liquefaciens B1075.</title>
        <authorList>
            <person name="Cao J."/>
            <person name="Li X."/>
        </authorList>
    </citation>
    <scope>NUCLEOTIDE SEQUENCE</scope>
    <source>
        <strain evidence="2">B1075</strain>
    </source>
</reference>
<dbReference type="Gene3D" id="3.40.250.10">
    <property type="entry name" value="Rhodanese-like domain"/>
    <property type="match status" value="1"/>
</dbReference>
<accession>A0AAJ6AQK1</accession>
<dbReference type="GO" id="GO:0004792">
    <property type="term" value="F:thiosulfate-cyanide sulfurtransferase activity"/>
    <property type="evidence" value="ECO:0007669"/>
    <property type="project" value="InterPro"/>
</dbReference>
<dbReference type="InterPro" id="IPR050229">
    <property type="entry name" value="GlpE_sulfurtransferase"/>
</dbReference>
<dbReference type="InterPro" id="IPR001307">
    <property type="entry name" value="Thiosulphate_STrfase_CS"/>
</dbReference>
<dbReference type="EMBL" id="CP118606">
    <property type="protein sequence ID" value="WEF21371.1"/>
    <property type="molecule type" value="Genomic_DNA"/>
</dbReference>
<dbReference type="Proteomes" id="UP001214756">
    <property type="component" value="Chromosome"/>
</dbReference>